<dbReference type="Pfam" id="PF13193">
    <property type="entry name" value="AMP-binding_C"/>
    <property type="match status" value="1"/>
</dbReference>
<dbReference type="SUPFAM" id="SSF56801">
    <property type="entry name" value="Acetyl-CoA synthetase-like"/>
    <property type="match status" value="1"/>
</dbReference>
<dbReference type="PANTHER" id="PTHR43201">
    <property type="entry name" value="ACYL-COA SYNTHETASE"/>
    <property type="match status" value="1"/>
</dbReference>
<dbReference type="CDD" id="cd04433">
    <property type="entry name" value="AFD_class_I"/>
    <property type="match status" value="1"/>
</dbReference>
<accession>F3L2S3</accession>
<evidence type="ECO:0000313" key="4">
    <source>
        <dbReference type="Proteomes" id="UP000005615"/>
    </source>
</evidence>
<evidence type="ECO:0000313" key="3">
    <source>
        <dbReference type="EMBL" id="EGG29391.1"/>
    </source>
</evidence>
<comment type="similarity">
    <text evidence="1">Belongs to the ATP-dependent AMP-binding enzyme family.</text>
</comment>
<dbReference type="InterPro" id="IPR025110">
    <property type="entry name" value="AMP-bd_C"/>
</dbReference>
<dbReference type="InterPro" id="IPR000873">
    <property type="entry name" value="AMP-dep_synth/lig_dom"/>
</dbReference>
<dbReference type="eggNOG" id="COG0318">
    <property type="taxonomic scope" value="Bacteria"/>
</dbReference>
<gene>
    <name evidence="3" type="ORF">IMCC3088_1847</name>
</gene>
<dbReference type="InterPro" id="IPR045851">
    <property type="entry name" value="AMP-bd_C_sf"/>
</dbReference>
<dbReference type="Proteomes" id="UP000005615">
    <property type="component" value="Unassembled WGS sequence"/>
</dbReference>
<dbReference type="RefSeq" id="WP_009576081.1">
    <property type="nucleotide sequence ID" value="NZ_AEIG01000055.1"/>
</dbReference>
<dbReference type="Pfam" id="PF00501">
    <property type="entry name" value="AMP-binding"/>
    <property type="match status" value="1"/>
</dbReference>
<dbReference type="Gene3D" id="3.30.300.30">
    <property type="match status" value="1"/>
</dbReference>
<dbReference type="Gene3D" id="3.40.50.12780">
    <property type="entry name" value="N-terminal domain of ligase-like"/>
    <property type="match status" value="1"/>
</dbReference>
<comment type="caution">
    <text evidence="3">The sequence shown here is derived from an EMBL/GenBank/DDBJ whole genome shotgun (WGS) entry which is preliminary data.</text>
</comment>
<keyword evidence="2 3" id="KW-0436">Ligase</keyword>
<name>F3L2S3_9GAMM</name>
<keyword evidence="4" id="KW-1185">Reference proteome</keyword>
<dbReference type="AlphaFoldDB" id="F3L2S3"/>
<dbReference type="GO" id="GO:0031956">
    <property type="term" value="F:medium-chain fatty acid-CoA ligase activity"/>
    <property type="evidence" value="ECO:0007669"/>
    <property type="project" value="TreeGrafter"/>
</dbReference>
<proteinExistence type="inferred from homology"/>
<dbReference type="OrthoDB" id="9803968at2"/>
<organism evidence="3 4">
    <name type="scientific">Aequoribacter fuscus</name>
    <dbReference type="NCBI Taxonomy" id="2518989"/>
    <lineage>
        <taxon>Bacteria</taxon>
        <taxon>Pseudomonadati</taxon>
        <taxon>Pseudomonadota</taxon>
        <taxon>Gammaproteobacteria</taxon>
        <taxon>Cellvibrionales</taxon>
        <taxon>Halieaceae</taxon>
        <taxon>Aequoribacter</taxon>
    </lineage>
</organism>
<evidence type="ECO:0000256" key="2">
    <source>
        <dbReference type="ARBA" id="ARBA00022598"/>
    </source>
</evidence>
<dbReference type="InterPro" id="IPR020845">
    <property type="entry name" value="AMP-binding_CS"/>
</dbReference>
<dbReference type="PANTHER" id="PTHR43201:SF5">
    <property type="entry name" value="MEDIUM-CHAIN ACYL-COA LIGASE ACSF2, MITOCHONDRIAL"/>
    <property type="match status" value="1"/>
</dbReference>
<dbReference type="STRING" id="2518989.IMCC3088_1847"/>
<sequence>MNKAQRYRDAGHWPDQTLHFWLDENASRCPDRVAVKDAPNREAITGEAPIALTWSQLKKASLAFAAYMKSRGVQAGDRVLIQMPNVVDLVVVYYALSRLGAIISPIPVQYGHHEVDWVHSELKNVHVIVVGSMAGKPLAATSLSDRCAVTVMGKDWVIDPNVETDATVDDSSVTASNILTICWTSGTTGTPKGVPRDHNMWMAIGVSNVKVCDYRDGDILLNPFPLVNMAAVGGFLFPAVVCGATLVLHHPIDVPVYLQQLQQERCTFTIAPPALLNQLAAKPDMWNAFDFSALRNIGSGAAPLSPWMIDVFENQFGKPILNFYGSNEGISLYSIPSTTPDTEMRASCFYRPAADSCIVAEVADPESGELLTEVGAVGELLMGGPTVFNGYYNHDNQGVFSKEGLFRTGDLVEITGDDGRYLKIVGRCKEMINRGGFKLSPVELDLLLEKIDGVKEAAAFSIPDDTLGERVGAAIVLEDPAKPIDLEAISAYFESQGVAKFKTPEGVMIIEALPRNPVGKVQRFMLNEIYQAQNA</sequence>
<evidence type="ECO:0000256" key="1">
    <source>
        <dbReference type="ARBA" id="ARBA00006432"/>
    </source>
</evidence>
<reference evidence="3 4" key="1">
    <citation type="journal article" date="2011" name="J. Bacteriol.">
        <title>Genome sequence of strain IMCC3088, a proteorhodopsin-containing marine bacterium belonging to the OM60/NOR5 clade.</title>
        <authorList>
            <person name="Jang Y."/>
            <person name="Oh H.M."/>
            <person name="Kang I."/>
            <person name="Lee K."/>
            <person name="Yang S.J."/>
            <person name="Cho J.C."/>
        </authorList>
    </citation>
    <scope>NUCLEOTIDE SEQUENCE [LARGE SCALE GENOMIC DNA]</scope>
    <source>
        <strain evidence="3 4">IMCC3088</strain>
    </source>
</reference>
<dbReference type="InterPro" id="IPR042099">
    <property type="entry name" value="ANL_N_sf"/>
</dbReference>
<dbReference type="EMBL" id="AEIG01000055">
    <property type="protein sequence ID" value="EGG29391.1"/>
    <property type="molecule type" value="Genomic_DNA"/>
</dbReference>
<dbReference type="PROSITE" id="PS00455">
    <property type="entry name" value="AMP_BINDING"/>
    <property type="match status" value="1"/>
</dbReference>
<dbReference type="GO" id="GO:0006631">
    <property type="term" value="P:fatty acid metabolic process"/>
    <property type="evidence" value="ECO:0007669"/>
    <property type="project" value="TreeGrafter"/>
</dbReference>
<protein>
    <submittedName>
        <fullName evidence="3">Long chain fatty acid CoA ligase</fullName>
    </submittedName>
</protein>